<dbReference type="GO" id="GO:0004803">
    <property type="term" value="F:transposase activity"/>
    <property type="evidence" value="ECO:0007669"/>
    <property type="project" value="InterPro"/>
</dbReference>
<evidence type="ECO:0000259" key="1">
    <source>
        <dbReference type="SMART" id="SM01321"/>
    </source>
</evidence>
<dbReference type="InterPro" id="IPR036515">
    <property type="entry name" value="Transposase_17_sf"/>
</dbReference>
<protein>
    <recommendedName>
        <fullName evidence="1">Transposase IS200-like domain-containing protein</fullName>
    </recommendedName>
</protein>
<sequence length="225" mass="26890">MPSKNSIKQYLENSYYHIYNRGVEKRVIFENDEDYKVFLSYLKIYLDPPQSIEARTVSVNNNLYKTVRRPLNNYYGEIELVTYCLMPNHFHLLIWQNKNPKSIEYFMRSLCTKYSQYFNKKYQRIGYLFQGTYKAVLIKDDSQLLHLTRYIHLNPTKETPLQKAYSSYADYLGKRSTSWVKPRRILGYFKTAQKAGLKDLFSYQSFVEDYQMDSAEVLGNLKIEE</sequence>
<name>A0A1F5GZV8_9BACT</name>
<dbReference type="Gene3D" id="3.30.70.1290">
    <property type="entry name" value="Transposase IS200-like"/>
    <property type="match status" value="1"/>
</dbReference>
<feature type="domain" description="Transposase IS200-like" evidence="1">
    <location>
        <begin position="11"/>
        <end position="154"/>
    </location>
</feature>
<dbReference type="Pfam" id="PF01797">
    <property type="entry name" value="Y1_Tnp"/>
    <property type="match status" value="1"/>
</dbReference>
<dbReference type="SMART" id="SM01321">
    <property type="entry name" value="Y1_Tnp"/>
    <property type="match status" value="1"/>
</dbReference>
<dbReference type="PANTHER" id="PTHR34322">
    <property type="entry name" value="TRANSPOSASE, Y1_TNP DOMAIN-CONTAINING"/>
    <property type="match status" value="1"/>
</dbReference>
<dbReference type="EMBL" id="MFBJ01000006">
    <property type="protein sequence ID" value="OGD97391.1"/>
    <property type="molecule type" value="Genomic_DNA"/>
</dbReference>
<dbReference type="InterPro" id="IPR002686">
    <property type="entry name" value="Transposase_17"/>
</dbReference>
<reference evidence="2 3" key="1">
    <citation type="journal article" date="2016" name="Nat. Commun.">
        <title>Thousands of microbial genomes shed light on interconnected biogeochemical processes in an aquifer system.</title>
        <authorList>
            <person name="Anantharaman K."/>
            <person name="Brown C.T."/>
            <person name="Hug L.A."/>
            <person name="Sharon I."/>
            <person name="Castelle C.J."/>
            <person name="Probst A.J."/>
            <person name="Thomas B.C."/>
            <person name="Singh A."/>
            <person name="Wilkins M.J."/>
            <person name="Karaoz U."/>
            <person name="Brodie E.L."/>
            <person name="Williams K.H."/>
            <person name="Hubbard S.S."/>
            <person name="Banfield J.F."/>
        </authorList>
    </citation>
    <scope>NUCLEOTIDE SEQUENCE [LARGE SCALE GENOMIC DNA]</scope>
</reference>
<evidence type="ECO:0000313" key="3">
    <source>
        <dbReference type="Proteomes" id="UP000176666"/>
    </source>
</evidence>
<dbReference type="Proteomes" id="UP000176666">
    <property type="component" value="Unassembled WGS sequence"/>
</dbReference>
<organism evidence="2 3">
    <name type="scientific">Candidatus Curtissbacteria bacterium RIFCSPHIGHO2_12_FULL_38_9b</name>
    <dbReference type="NCBI Taxonomy" id="1797720"/>
    <lineage>
        <taxon>Bacteria</taxon>
        <taxon>Candidatus Curtissiibacteriota</taxon>
    </lineage>
</organism>
<dbReference type="GO" id="GO:0006313">
    <property type="term" value="P:DNA transposition"/>
    <property type="evidence" value="ECO:0007669"/>
    <property type="project" value="InterPro"/>
</dbReference>
<dbReference type="AlphaFoldDB" id="A0A1F5GZV8"/>
<comment type="caution">
    <text evidence="2">The sequence shown here is derived from an EMBL/GenBank/DDBJ whole genome shotgun (WGS) entry which is preliminary data.</text>
</comment>
<evidence type="ECO:0000313" key="2">
    <source>
        <dbReference type="EMBL" id="OGD97391.1"/>
    </source>
</evidence>
<dbReference type="SUPFAM" id="SSF143422">
    <property type="entry name" value="Transposase IS200-like"/>
    <property type="match status" value="1"/>
</dbReference>
<accession>A0A1F5GZV8</accession>
<gene>
    <name evidence="2" type="ORF">A3F02_01620</name>
</gene>
<proteinExistence type="predicted"/>
<dbReference type="GO" id="GO:0003677">
    <property type="term" value="F:DNA binding"/>
    <property type="evidence" value="ECO:0007669"/>
    <property type="project" value="InterPro"/>
</dbReference>
<dbReference type="PANTHER" id="PTHR34322:SF2">
    <property type="entry name" value="TRANSPOSASE IS200-LIKE DOMAIN-CONTAINING PROTEIN"/>
    <property type="match status" value="1"/>
</dbReference>